<comment type="caution">
    <text evidence="6">Lacks conserved residue(s) required for the propagation of feature annotation.</text>
</comment>
<comment type="caution">
    <text evidence="7">The sequence shown here is derived from an EMBL/GenBank/DDBJ whole genome shotgun (WGS) entry which is preliminary data.</text>
</comment>
<dbReference type="Gene3D" id="3.30.420.40">
    <property type="match status" value="3"/>
</dbReference>
<dbReference type="GO" id="GO:0005737">
    <property type="term" value="C:cytoplasm"/>
    <property type="evidence" value="ECO:0007669"/>
    <property type="project" value="UniProtKB-SubCell"/>
</dbReference>
<dbReference type="OrthoDB" id="9768127at2"/>
<dbReference type="EMBL" id="JABMKT010000012">
    <property type="protein sequence ID" value="NYV27808.1"/>
    <property type="molecule type" value="Genomic_DNA"/>
</dbReference>
<feature type="binding site" evidence="6">
    <location>
        <begin position="220"/>
        <end position="223"/>
    </location>
    <ligand>
        <name>ATP</name>
        <dbReference type="ChEBI" id="CHEBI:30616"/>
    </ligand>
</feature>
<dbReference type="GO" id="GO:0000902">
    <property type="term" value="P:cell morphogenesis"/>
    <property type="evidence" value="ECO:0007669"/>
    <property type="project" value="InterPro"/>
</dbReference>
<comment type="subunit">
    <text evidence="6">Forms polymers.</text>
</comment>
<protein>
    <recommendedName>
        <fullName evidence="6">Cell shape-determining protein MreB</fullName>
    </recommendedName>
</protein>
<dbReference type="AlphaFoldDB" id="A0A7Z0PEJ3"/>
<comment type="similarity">
    <text evidence="5 6">Belongs to the FtsA/MreB family.</text>
</comment>
<organism evidence="7 8">
    <name type="scientific">Streptobacillus felis</name>
    <dbReference type="NCBI Taxonomy" id="1384509"/>
    <lineage>
        <taxon>Bacteria</taxon>
        <taxon>Fusobacteriati</taxon>
        <taxon>Fusobacteriota</taxon>
        <taxon>Fusobacteriia</taxon>
        <taxon>Fusobacteriales</taxon>
        <taxon>Leptotrichiaceae</taxon>
        <taxon>Streptobacillus</taxon>
    </lineage>
</organism>
<feature type="binding site" evidence="6">
    <location>
        <begin position="28"/>
        <end position="30"/>
    </location>
    <ligand>
        <name>ATP</name>
        <dbReference type="ChEBI" id="CHEBI:30616"/>
    </ligand>
</feature>
<dbReference type="SUPFAM" id="SSF53067">
    <property type="entry name" value="Actin-like ATPase domain"/>
    <property type="match status" value="2"/>
</dbReference>
<reference evidence="7 8" key="1">
    <citation type="submission" date="2020-05" db="EMBL/GenBank/DDBJ databases">
        <title>Streptobacillus felis strain LHL191014123.</title>
        <authorList>
            <person name="Fawzy A."/>
            <person name="Rau J."/>
            <person name="Risse K."/>
            <person name="Schauerte N."/>
            <person name="Geiger C."/>
            <person name="Blom J."/>
            <person name="Imirzalioglu C."/>
            <person name="Falgenhauer J."/>
            <person name="Bach A."/>
            <person name="Herden C."/>
            <person name="Eisenberg T."/>
        </authorList>
    </citation>
    <scope>NUCLEOTIDE SEQUENCE [LARGE SCALE GENOMIC DNA]</scope>
    <source>
        <strain evidence="7 8">LHL191014123</strain>
    </source>
</reference>
<sequence>MFKNLIKAFKKNFSLSKNTKDIGIDLGTANTVLYVKGENIVINEPTYVAINTKTDDSIEFIGKKAKEIMGRTPGYMEVKRPLKNGVISDYEITEKMLSIFLSKIKKGELYNDRVIICVPSGVTQVERRAVVDAVKDAGAKEVYLIEEPIAAAVGAGIDMFEPKGHLIVDIGGGTTEIAFIVSGGAAKTHSIKTAGDQLNTDIIEYIRDNFNLNIGEKTAEDLKIAATNSEDLEELYQIKGAESVTGIPKEIRISVKEVNDAINKSVDHIIYEIDKVIEEITPEIAADIYETGIYLSGGGASIKILKDKIEEKFKLKVTVCNEPIYAVINGIANIFQEFNKYKNMLIPTTSEY</sequence>
<accession>A0A7Z0PEJ3</accession>
<evidence type="ECO:0000313" key="8">
    <source>
        <dbReference type="Proteomes" id="UP000526184"/>
    </source>
</evidence>
<proteinExistence type="inferred from homology"/>
<evidence type="ECO:0000256" key="3">
    <source>
        <dbReference type="ARBA" id="ARBA00022840"/>
    </source>
</evidence>
<dbReference type="HAMAP" id="MF_02207">
    <property type="entry name" value="MreB"/>
    <property type="match status" value="1"/>
</dbReference>
<keyword evidence="1 6" id="KW-0963">Cytoplasm</keyword>
<dbReference type="PANTHER" id="PTHR42749">
    <property type="entry name" value="CELL SHAPE-DETERMINING PROTEIN MREB"/>
    <property type="match status" value="1"/>
</dbReference>
<dbReference type="Proteomes" id="UP000526184">
    <property type="component" value="Unassembled WGS sequence"/>
</dbReference>
<name>A0A7Z0PEJ3_9FUSO</name>
<keyword evidence="3 6" id="KW-0067">ATP-binding</keyword>
<comment type="function">
    <text evidence="6">Forms membrane-associated dynamic filaments that are essential for cell shape determination. Acts by regulating cell wall synthesis and cell elongation, and thus cell shape. A feedback loop between cell geometry and MreB localization may maintain elongated cell shape by targeting cell wall growth to regions of negative cell wall curvature.</text>
</comment>
<dbReference type="GO" id="GO:0008360">
    <property type="term" value="P:regulation of cell shape"/>
    <property type="evidence" value="ECO:0007669"/>
    <property type="project" value="UniProtKB-UniRule"/>
</dbReference>
<dbReference type="InterPro" id="IPR004753">
    <property type="entry name" value="MreB"/>
</dbReference>
<evidence type="ECO:0000256" key="2">
    <source>
        <dbReference type="ARBA" id="ARBA00022741"/>
    </source>
</evidence>
<dbReference type="Pfam" id="PF06723">
    <property type="entry name" value="MreB_Mbl"/>
    <property type="match status" value="1"/>
</dbReference>
<evidence type="ECO:0000256" key="1">
    <source>
        <dbReference type="ARBA" id="ARBA00022490"/>
    </source>
</evidence>
<evidence type="ECO:0000313" key="7">
    <source>
        <dbReference type="EMBL" id="NYV27808.1"/>
    </source>
</evidence>
<keyword evidence="8" id="KW-1185">Reference proteome</keyword>
<keyword evidence="2 6" id="KW-0547">Nucleotide-binding</keyword>
<evidence type="ECO:0000256" key="5">
    <source>
        <dbReference type="ARBA" id="ARBA00023458"/>
    </source>
</evidence>
<dbReference type="PRINTS" id="PR01652">
    <property type="entry name" value="SHAPEPROTEIN"/>
</dbReference>
<evidence type="ECO:0000256" key="4">
    <source>
        <dbReference type="ARBA" id="ARBA00022960"/>
    </source>
</evidence>
<feature type="binding site" evidence="6">
    <location>
        <begin position="172"/>
        <end position="174"/>
    </location>
    <ligand>
        <name>ATP</name>
        <dbReference type="ChEBI" id="CHEBI:30616"/>
    </ligand>
</feature>
<evidence type="ECO:0000256" key="6">
    <source>
        <dbReference type="HAMAP-Rule" id="MF_02207"/>
    </source>
</evidence>
<dbReference type="InterPro" id="IPR043129">
    <property type="entry name" value="ATPase_NBD"/>
</dbReference>
<dbReference type="NCBIfam" id="NF010539">
    <property type="entry name" value="PRK13927.1"/>
    <property type="match status" value="1"/>
</dbReference>
<dbReference type="GO" id="GO:0005524">
    <property type="term" value="F:ATP binding"/>
    <property type="evidence" value="ECO:0007669"/>
    <property type="project" value="UniProtKB-KW"/>
</dbReference>
<gene>
    <name evidence="6" type="primary">mreB</name>
    <name evidence="7" type="ORF">HP397_03080</name>
</gene>
<comment type="subcellular location">
    <subcellularLocation>
        <location evidence="6">Cytoplasm</location>
    </subcellularLocation>
    <text evidence="6">Membrane-associated.</text>
</comment>
<keyword evidence="4 6" id="KW-0133">Cell shape</keyword>
<dbReference type="CDD" id="cd10225">
    <property type="entry name" value="ASKHA_NBD_MreB-like"/>
    <property type="match status" value="1"/>
</dbReference>
<dbReference type="InterPro" id="IPR056546">
    <property type="entry name" value="MreB_MamK-like"/>
</dbReference>
<dbReference type="RefSeq" id="WP_067320713.1">
    <property type="nucleotide sequence ID" value="NZ_CBCRWS010000007.1"/>
</dbReference>
<dbReference type="PANTHER" id="PTHR42749:SF1">
    <property type="entry name" value="CELL SHAPE-DETERMINING PROTEIN MREB"/>
    <property type="match status" value="1"/>
</dbReference>